<dbReference type="Gene3D" id="3.40.50.1820">
    <property type="entry name" value="alpha/beta hydrolase"/>
    <property type="match status" value="1"/>
</dbReference>
<comment type="caution">
    <text evidence="2">The sequence shown here is derived from an EMBL/GenBank/DDBJ whole genome shotgun (WGS) entry which is preliminary data.</text>
</comment>
<evidence type="ECO:0000256" key="1">
    <source>
        <dbReference type="SAM" id="SignalP"/>
    </source>
</evidence>
<accession>A0AAV9TAC6</accession>
<dbReference type="InterPro" id="IPR029058">
    <property type="entry name" value="AB_hydrolase_fold"/>
</dbReference>
<dbReference type="InterPro" id="IPR053228">
    <property type="entry name" value="Stereospecific_Lipase"/>
</dbReference>
<name>A0AAV9TAC6_9PEZI</name>
<dbReference type="Proteomes" id="UP001327957">
    <property type="component" value="Unassembled WGS sequence"/>
</dbReference>
<sequence>MKTTYAITLSLALGWANVAARPVSEQQNASTPSIAAGSNQTAAVESHPLEADSQALNAFLGDDLNSINNVNPDPKDRIYPKRSDKDAPYSLSEQELRSKIFIPKTFSTSSKKQPVILVPGTAAMAGSTYRANLGPLLAKSDFADPLWVNIPGASLGDAQGNAEYVAYAVNYVRSATGKKPAVVAWSQGNLNTQWALKYWPSTREAVTDLVALSPDFHGTTEAFLACGTAAAAAIGCTPSVYQQAYNAQFVRTLRANGGDSAYVPTTSIFSATDEIVQPQSGSGASAFLKDGKDGAVASNVEVQKACPGTPAGGAVTHEGMLYNALAFALLRDALANEGPGRLERVDRKKVCADPAAGKLDALEIQATEAVLADAARNVLVYPNKVNREPAIKDYARQYQILSIKTIQLSSHEPESLGDFVDDLGLLL</sequence>
<dbReference type="PANTHER" id="PTHR37574:SF1">
    <property type="entry name" value="LIPASE B"/>
    <property type="match status" value="1"/>
</dbReference>
<dbReference type="PANTHER" id="PTHR37574">
    <property type="entry name" value="LIPASE B"/>
    <property type="match status" value="1"/>
</dbReference>
<reference evidence="2 3" key="1">
    <citation type="submission" date="2023-04" db="EMBL/GenBank/DDBJ databases">
        <title>Colletotrichum tabacum stain YC1 causing leaf anthracnose on Nicotiana tabacum(L.) cv.</title>
        <authorList>
            <person name="Ji Z."/>
            <person name="Wang M."/>
            <person name="Zhang J."/>
            <person name="Wang N."/>
            <person name="Zhou Z."/>
        </authorList>
    </citation>
    <scope>NUCLEOTIDE SEQUENCE [LARGE SCALE GENOMIC DNA]</scope>
    <source>
        <strain evidence="2 3">YC1</strain>
    </source>
</reference>
<proteinExistence type="predicted"/>
<evidence type="ECO:0000313" key="2">
    <source>
        <dbReference type="EMBL" id="KAK6216600.1"/>
    </source>
</evidence>
<dbReference type="AlphaFoldDB" id="A0AAV9TAC6"/>
<dbReference type="EMBL" id="JASAOK010000039">
    <property type="protein sequence ID" value="KAK6216600.1"/>
    <property type="molecule type" value="Genomic_DNA"/>
</dbReference>
<organism evidence="2 3">
    <name type="scientific">Colletotrichum tabaci</name>
    <dbReference type="NCBI Taxonomy" id="1209068"/>
    <lineage>
        <taxon>Eukaryota</taxon>
        <taxon>Fungi</taxon>
        <taxon>Dikarya</taxon>
        <taxon>Ascomycota</taxon>
        <taxon>Pezizomycotina</taxon>
        <taxon>Sordariomycetes</taxon>
        <taxon>Hypocreomycetidae</taxon>
        <taxon>Glomerellales</taxon>
        <taxon>Glomerellaceae</taxon>
        <taxon>Colletotrichum</taxon>
        <taxon>Colletotrichum destructivum species complex</taxon>
    </lineage>
</organism>
<evidence type="ECO:0000313" key="3">
    <source>
        <dbReference type="Proteomes" id="UP001327957"/>
    </source>
</evidence>
<keyword evidence="1" id="KW-0732">Signal</keyword>
<feature type="chain" id="PRO_5043720886" evidence="1">
    <location>
        <begin position="21"/>
        <end position="427"/>
    </location>
</feature>
<feature type="signal peptide" evidence="1">
    <location>
        <begin position="1"/>
        <end position="20"/>
    </location>
</feature>
<protein>
    <submittedName>
        <fullName evidence="2">Lipase b</fullName>
    </submittedName>
</protein>
<gene>
    <name evidence="2" type="ORF">QIS74_06714</name>
</gene>
<dbReference type="SUPFAM" id="SSF53474">
    <property type="entry name" value="alpha/beta-Hydrolases"/>
    <property type="match status" value="1"/>
</dbReference>
<keyword evidence="3" id="KW-1185">Reference proteome</keyword>